<organism evidence="2 3">
    <name type="scientific">Eschrichtius robustus</name>
    <name type="common">California gray whale</name>
    <name type="synonym">Eschrichtius gibbosus</name>
    <dbReference type="NCBI Taxonomy" id="9764"/>
    <lineage>
        <taxon>Eukaryota</taxon>
        <taxon>Metazoa</taxon>
        <taxon>Chordata</taxon>
        <taxon>Craniata</taxon>
        <taxon>Vertebrata</taxon>
        <taxon>Euteleostomi</taxon>
        <taxon>Mammalia</taxon>
        <taxon>Eutheria</taxon>
        <taxon>Laurasiatheria</taxon>
        <taxon>Artiodactyla</taxon>
        <taxon>Whippomorpha</taxon>
        <taxon>Cetacea</taxon>
        <taxon>Mysticeti</taxon>
        <taxon>Eschrichtiidae</taxon>
        <taxon>Eschrichtius</taxon>
    </lineage>
</organism>
<keyword evidence="3" id="KW-1185">Reference proteome</keyword>
<feature type="region of interest" description="Disordered" evidence="1">
    <location>
        <begin position="261"/>
        <end position="300"/>
    </location>
</feature>
<feature type="compositionally biased region" description="Basic residues" evidence="1">
    <location>
        <begin position="558"/>
        <end position="570"/>
    </location>
</feature>
<dbReference type="PANTHER" id="PTHR46307">
    <property type="entry name" value="G9A, ISOFORM B"/>
    <property type="match status" value="1"/>
</dbReference>
<evidence type="ECO:0000256" key="1">
    <source>
        <dbReference type="SAM" id="MobiDB-lite"/>
    </source>
</evidence>
<dbReference type="InterPro" id="IPR043550">
    <property type="entry name" value="EHMT1/EHMT2"/>
</dbReference>
<protein>
    <recommendedName>
        <fullName evidence="4">Histone-lysine N-methyltransferase EHMT1</fullName>
    </recommendedName>
</protein>
<gene>
    <name evidence="2" type="ORF">J1605_017337</name>
</gene>
<name>A0AB34I2C2_ESCRO</name>
<dbReference type="GO" id="GO:0000122">
    <property type="term" value="P:negative regulation of transcription by RNA polymerase II"/>
    <property type="evidence" value="ECO:0007669"/>
    <property type="project" value="TreeGrafter"/>
</dbReference>
<accession>A0AB34I2C2</accession>
<feature type="region of interest" description="Disordered" evidence="1">
    <location>
        <begin position="171"/>
        <end position="229"/>
    </location>
</feature>
<evidence type="ECO:0008006" key="4">
    <source>
        <dbReference type="Google" id="ProtNLM"/>
    </source>
</evidence>
<feature type="region of interest" description="Disordered" evidence="1">
    <location>
        <begin position="26"/>
        <end position="109"/>
    </location>
</feature>
<feature type="compositionally biased region" description="Basic and acidic residues" evidence="1">
    <location>
        <begin position="343"/>
        <end position="363"/>
    </location>
</feature>
<dbReference type="Proteomes" id="UP001159641">
    <property type="component" value="Unassembled WGS sequence"/>
</dbReference>
<dbReference type="GO" id="GO:0005634">
    <property type="term" value="C:nucleus"/>
    <property type="evidence" value="ECO:0007669"/>
    <property type="project" value="TreeGrafter"/>
</dbReference>
<dbReference type="PANTHER" id="PTHR46307:SF2">
    <property type="entry name" value="HISTONE-LYSINE N-METHYLTRANSFERASE EHMT1"/>
    <property type="match status" value="1"/>
</dbReference>
<feature type="compositionally biased region" description="Polar residues" evidence="1">
    <location>
        <begin position="290"/>
        <end position="300"/>
    </location>
</feature>
<dbReference type="EMBL" id="JAIQCJ010000212">
    <property type="protein sequence ID" value="KAJ8797605.1"/>
    <property type="molecule type" value="Genomic_DNA"/>
</dbReference>
<feature type="compositionally biased region" description="Basic and acidic residues" evidence="1">
    <location>
        <begin position="265"/>
        <end position="285"/>
    </location>
</feature>
<dbReference type="GO" id="GO:0002039">
    <property type="term" value="F:p53 binding"/>
    <property type="evidence" value="ECO:0007669"/>
    <property type="project" value="InterPro"/>
</dbReference>
<feature type="compositionally biased region" description="Acidic residues" evidence="1">
    <location>
        <begin position="512"/>
        <end position="534"/>
    </location>
</feature>
<feature type="compositionally biased region" description="Basic and acidic residues" evidence="1">
    <location>
        <begin position="201"/>
        <end position="211"/>
    </location>
</feature>
<dbReference type="GO" id="GO:0000785">
    <property type="term" value="C:chromatin"/>
    <property type="evidence" value="ECO:0007669"/>
    <property type="project" value="TreeGrafter"/>
</dbReference>
<feature type="compositionally biased region" description="Low complexity" evidence="1">
    <location>
        <begin position="575"/>
        <end position="587"/>
    </location>
</feature>
<feature type="compositionally biased region" description="Acidic residues" evidence="1">
    <location>
        <begin position="462"/>
        <end position="480"/>
    </location>
</feature>
<proteinExistence type="predicted"/>
<comment type="caution">
    <text evidence="2">The sequence shown here is derived from an EMBL/GenBank/DDBJ whole genome shotgun (WGS) entry which is preliminary data.</text>
</comment>
<feature type="compositionally biased region" description="Basic and acidic residues" evidence="1">
    <location>
        <begin position="491"/>
        <end position="511"/>
    </location>
</feature>
<feature type="region of interest" description="Disordered" evidence="1">
    <location>
        <begin position="440"/>
        <end position="595"/>
    </location>
</feature>
<dbReference type="AlphaFoldDB" id="A0AB34I2C2"/>
<sequence>MSTQAWGGGVSGWGLLEVPRKEAAVEQAVPAKGETKQDCGLGAELPSEGSPMAADEGSAEQQGGEAHVAADGETNGSCDKSDANGHPAAVKHTQESTRVSPQEGAGPVARIAENGILDRDTEVGKQNHIRADGFTQTPVVGSNGYFLGKAPLSEPPLRVAGALASSLPGHAAKTLPGGAGKGRTPGAFPQPPATMPAKPGEGSKDTEDKKAPAPGADVKVHRARKTMPKSIPGLGTTVWVYVPTQHCEPASVVTPAVPDPVPHLWRPDSGRGEEGRAAEQSERWAGEASGGQTQLPSGVSVTRCDPGAAHLSGEGFGGRGTLFHRRLPVRHCRVVFVLKHAAGKDPREGRDARDHEEPKEELSRSASEFGRQQLLPPFPPLHQSLPQNQCYVATTKAQTAAAVSRKKKRRMGTYSLVPKKKTKVLKQRTVIEMFKSITHSTVGSKGEKDLGDGSLHVNGESLDLDSDEDDSEELEEDEDQGAQPAAVFPAEDSRASKDGALEPDRTQKMEGESEEEQESAGTGEEEEDGDESDLSSESSIKKKFLKRKGKPDSPWIKPARKRRRRSKKKPCSVLGSEAYASSSGSAEHMAPSDGTGYMEVSLDSLDLRVKGTLASDAEGLANGPDVGETDGLQEVPLCSCRMETPKSREITTLANNQCMATESADHQVSGFAFLCEGGPARRRRRCSGGRCWARGQAGVVVGSRHGRPRALLR</sequence>
<feature type="region of interest" description="Disordered" evidence="1">
    <location>
        <begin position="343"/>
        <end position="382"/>
    </location>
</feature>
<evidence type="ECO:0000313" key="2">
    <source>
        <dbReference type="EMBL" id="KAJ8797605.1"/>
    </source>
</evidence>
<evidence type="ECO:0000313" key="3">
    <source>
        <dbReference type="Proteomes" id="UP001159641"/>
    </source>
</evidence>
<dbReference type="GO" id="GO:0046974">
    <property type="term" value="F:histone H3K9 methyltransferase activity"/>
    <property type="evidence" value="ECO:0007669"/>
    <property type="project" value="TreeGrafter"/>
</dbReference>
<reference evidence="2 3" key="1">
    <citation type="submission" date="2022-11" db="EMBL/GenBank/DDBJ databases">
        <title>Whole genome sequence of Eschrichtius robustus ER-17-0199.</title>
        <authorList>
            <person name="Bruniche-Olsen A."/>
            <person name="Black A.N."/>
            <person name="Fields C.J."/>
            <person name="Walden K."/>
            <person name="Dewoody J.A."/>
        </authorList>
    </citation>
    <scope>NUCLEOTIDE SEQUENCE [LARGE SCALE GENOMIC DNA]</scope>
    <source>
        <strain evidence="2">ER-17-0199</strain>
        <tissue evidence="2">Blubber</tissue>
    </source>
</reference>